<evidence type="ECO:0000256" key="1">
    <source>
        <dbReference type="SAM" id="MobiDB-lite"/>
    </source>
</evidence>
<protein>
    <submittedName>
        <fullName evidence="2">(California timema) hypothetical protein</fullName>
    </submittedName>
</protein>
<proteinExistence type="predicted"/>
<accession>A0A7R9P575</accession>
<name>A0A7R9P575_TIMCA</name>
<reference evidence="2" key="1">
    <citation type="submission" date="2020-11" db="EMBL/GenBank/DDBJ databases">
        <authorList>
            <person name="Tran Van P."/>
        </authorList>
    </citation>
    <scope>NUCLEOTIDE SEQUENCE</scope>
</reference>
<gene>
    <name evidence="2" type="ORF">TCMB3V08_LOCUS2813</name>
</gene>
<organism evidence="2">
    <name type="scientific">Timema californicum</name>
    <name type="common">California timema</name>
    <name type="synonym">Walking stick</name>
    <dbReference type="NCBI Taxonomy" id="61474"/>
    <lineage>
        <taxon>Eukaryota</taxon>
        <taxon>Metazoa</taxon>
        <taxon>Ecdysozoa</taxon>
        <taxon>Arthropoda</taxon>
        <taxon>Hexapoda</taxon>
        <taxon>Insecta</taxon>
        <taxon>Pterygota</taxon>
        <taxon>Neoptera</taxon>
        <taxon>Polyneoptera</taxon>
        <taxon>Phasmatodea</taxon>
        <taxon>Timematodea</taxon>
        <taxon>Timematoidea</taxon>
        <taxon>Timematidae</taxon>
        <taxon>Timema</taxon>
    </lineage>
</organism>
<evidence type="ECO:0000313" key="2">
    <source>
        <dbReference type="EMBL" id="CAD7570101.1"/>
    </source>
</evidence>
<dbReference type="EMBL" id="OE179912">
    <property type="protein sequence ID" value="CAD7570101.1"/>
    <property type="molecule type" value="Genomic_DNA"/>
</dbReference>
<feature type="region of interest" description="Disordered" evidence="1">
    <location>
        <begin position="32"/>
        <end position="56"/>
    </location>
</feature>
<sequence>MYALKSTVHCSLPPLFDERVFVCGYRGDQRDRHRPHQDLFETQGRGGENEDLHQPRYPRPRHFLDEIMRLLLWKQCGFVTAQLRCGLVWVYDGASLKGYVDYALNGLVNMVKVNKEGLIIEVQSRPALWREDHANFGRRDLTDKLWEEVAISCNILIVWDEEVWTLKEVYQNLPEGRMKNHIGKTTFSTSDRDTNPDLLIGSLISCESAALEAMLIAKQNVLFCLLYIVLGCAHLDLRAAELARGGDWRVTTNTRIARSRND</sequence>
<dbReference type="AlphaFoldDB" id="A0A7R9P575"/>